<dbReference type="InterPro" id="IPR036388">
    <property type="entry name" value="WH-like_DNA-bd_sf"/>
</dbReference>
<dbReference type="EMBL" id="PVTI01000012">
    <property type="protein sequence ID" value="PRY58208.1"/>
    <property type="molecule type" value="Genomic_DNA"/>
</dbReference>
<dbReference type="AlphaFoldDB" id="A0A2T0UK32"/>
<protein>
    <recommendedName>
        <fullName evidence="4">HTH luxR-type domain-containing protein</fullName>
    </recommendedName>
</protein>
<dbReference type="GO" id="GO:0006355">
    <property type="term" value="P:regulation of DNA-templated transcription"/>
    <property type="evidence" value="ECO:0007669"/>
    <property type="project" value="InterPro"/>
</dbReference>
<dbReference type="Gene3D" id="1.10.10.10">
    <property type="entry name" value="Winged helix-like DNA-binding domain superfamily/Winged helix DNA-binding domain"/>
    <property type="match status" value="1"/>
</dbReference>
<dbReference type="Proteomes" id="UP000237822">
    <property type="component" value="Unassembled WGS sequence"/>
</dbReference>
<gene>
    <name evidence="2" type="ORF">BCF74_11225</name>
</gene>
<proteinExistence type="predicted"/>
<accession>A0A2T0UK32</accession>
<dbReference type="OrthoDB" id="5932488at2"/>
<comment type="caution">
    <text evidence="2">The sequence shown here is derived from an EMBL/GenBank/DDBJ whole genome shotgun (WGS) entry which is preliminary data.</text>
</comment>
<evidence type="ECO:0000313" key="2">
    <source>
        <dbReference type="EMBL" id="PRY58208.1"/>
    </source>
</evidence>
<keyword evidence="3" id="KW-1185">Reference proteome</keyword>
<evidence type="ECO:0008006" key="4">
    <source>
        <dbReference type="Google" id="ProtNLM"/>
    </source>
</evidence>
<dbReference type="SUPFAM" id="SSF46894">
    <property type="entry name" value="C-terminal effector domain of the bipartite response regulators"/>
    <property type="match status" value="1"/>
</dbReference>
<name>A0A2T0UK32_9MICO</name>
<reference evidence="2 3" key="1">
    <citation type="submission" date="2018-03" db="EMBL/GenBank/DDBJ databases">
        <title>Genomic Encyclopedia of Archaeal and Bacterial Type Strains, Phase II (KMG-II): from individual species to whole genera.</title>
        <authorList>
            <person name="Goeker M."/>
        </authorList>
    </citation>
    <scope>NUCLEOTIDE SEQUENCE [LARGE SCALE GENOMIC DNA]</scope>
    <source>
        <strain evidence="2 3">ATCC BAA-1496</strain>
    </source>
</reference>
<feature type="region of interest" description="Disordered" evidence="1">
    <location>
        <begin position="257"/>
        <end position="277"/>
    </location>
</feature>
<evidence type="ECO:0000313" key="3">
    <source>
        <dbReference type="Proteomes" id="UP000237822"/>
    </source>
</evidence>
<evidence type="ECO:0000256" key="1">
    <source>
        <dbReference type="SAM" id="MobiDB-lite"/>
    </source>
</evidence>
<organism evidence="2 3">
    <name type="scientific">Knoellia remsis</name>
    <dbReference type="NCBI Taxonomy" id="407159"/>
    <lineage>
        <taxon>Bacteria</taxon>
        <taxon>Bacillati</taxon>
        <taxon>Actinomycetota</taxon>
        <taxon>Actinomycetes</taxon>
        <taxon>Micrococcales</taxon>
        <taxon>Intrasporangiaceae</taxon>
        <taxon>Knoellia</taxon>
    </lineage>
</organism>
<dbReference type="InterPro" id="IPR016032">
    <property type="entry name" value="Sig_transdc_resp-reg_C-effctor"/>
</dbReference>
<sequence>MPSVDTMSPARMLEEYIDREDARIEERLRDLRQVRGLIETLTPGETVQREGVEPIADDIAPTVVQRLIHEASGVLRTLIMALDTGPGVDEATVRDNKQWMAEGNEQRAIYPAGALDAPPSLQWLRSWASIGEQQRLLPTVATEFAVFGTTGAVALAKWGDLSSGYVLVRDPLLIAGLTAYFDLAWEHAHAVPFAASLPGDERLVELLGMGLKDEAIARFLGIGLRTVRRRIAALMAVHGVDTRFQLGVAIAEQRLSNAQSANGHRRPQATVGTRHTR</sequence>
<dbReference type="GO" id="GO:0003677">
    <property type="term" value="F:DNA binding"/>
    <property type="evidence" value="ECO:0007669"/>
    <property type="project" value="InterPro"/>
</dbReference>
<dbReference type="RefSeq" id="WP_146132910.1">
    <property type="nucleotide sequence ID" value="NZ_PVTI01000012.1"/>
</dbReference>